<feature type="compositionally biased region" description="Basic and acidic residues" evidence="1">
    <location>
        <begin position="532"/>
        <end position="548"/>
    </location>
</feature>
<dbReference type="AlphaFoldDB" id="A0A8H3EGD1"/>
<gene>
    <name evidence="2" type="ORF">GOMPHAMPRED_000283</name>
</gene>
<comment type="caution">
    <text evidence="2">The sequence shown here is derived from an EMBL/GenBank/DDBJ whole genome shotgun (WGS) entry which is preliminary data.</text>
</comment>
<feature type="region of interest" description="Disordered" evidence="1">
    <location>
        <begin position="1"/>
        <end position="24"/>
    </location>
</feature>
<feature type="compositionally biased region" description="Polar residues" evidence="1">
    <location>
        <begin position="1099"/>
        <end position="1113"/>
    </location>
</feature>
<feature type="region of interest" description="Disordered" evidence="1">
    <location>
        <begin position="131"/>
        <end position="219"/>
    </location>
</feature>
<feature type="compositionally biased region" description="Low complexity" evidence="1">
    <location>
        <begin position="154"/>
        <end position="163"/>
    </location>
</feature>
<feature type="compositionally biased region" description="Polar residues" evidence="1">
    <location>
        <begin position="132"/>
        <end position="153"/>
    </location>
</feature>
<evidence type="ECO:0000313" key="3">
    <source>
        <dbReference type="Proteomes" id="UP000664169"/>
    </source>
</evidence>
<reference evidence="2" key="1">
    <citation type="submission" date="2021-03" db="EMBL/GenBank/DDBJ databases">
        <authorList>
            <person name="Tagirdzhanova G."/>
        </authorList>
    </citation>
    <scope>NUCLEOTIDE SEQUENCE</scope>
</reference>
<feature type="region of interest" description="Disordered" evidence="1">
    <location>
        <begin position="933"/>
        <end position="1031"/>
    </location>
</feature>
<feature type="compositionally biased region" description="Polar residues" evidence="1">
    <location>
        <begin position="1014"/>
        <end position="1031"/>
    </location>
</feature>
<feature type="compositionally biased region" description="Low complexity" evidence="1">
    <location>
        <begin position="1049"/>
        <end position="1061"/>
    </location>
</feature>
<evidence type="ECO:0000256" key="1">
    <source>
        <dbReference type="SAM" id="MobiDB-lite"/>
    </source>
</evidence>
<feature type="region of interest" description="Disordered" evidence="1">
    <location>
        <begin position="268"/>
        <end position="295"/>
    </location>
</feature>
<feature type="compositionally biased region" description="Polar residues" evidence="1">
    <location>
        <begin position="509"/>
        <end position="521"/>
    </location>
</feature>
<feature type="region of interest" description="Disordered" evidence="1">
    <location>
        <begin position="1047"/>
        <end position="1158"/>
    </location>
</feature>
<feature type="compositionally biased region" description="Basic and acidic residues" evidence="1">
    <location>
        <begin position="284"/>
        <end position="295"/>
    </location>
</feature>
<feature type="compositionally biased region" description="Polar residues" evidence="1">
    <location>
        <begin position="988"/>
        <end position="1006"/>
    </location>
</feature>
<protein>
    <submittedName>
        <fullName evidence="2">Uncharacterized protein</fullName>
    </submittedName>
</protein>
<feature type="compositionally biased region" description="Polar residues" evidence="1">
    <location>
        <begin position="1074"/>
        <end position="1089"/>
    </location>
</feature>
<proteinExistence type="predicted"/>
<dbReference type="EMBL" id="CAJPDQ010000001">
    <property type="protein sequence ID" value="CAF9903467.1"/>
    <property type="molecule type" value="Genomic_DNA"/>
</dbReference>
<keyword evidence="3" id="KW-1185">Reference proteome</keyword>
<sequence>MLPSTTVIPPGRDTARKRKLQDIRISPESVPSEDILLRGESDDDSDETRAWKKARREAFALHYLEHGWVPIMTAKLKGPFDNDWKNPWAKRKTMYIEKDLTRYEEDLARYQEESLSPTVHRVGGKIAKSLVSDPTSKGFQLPKTPSKTGLQDTSQSKLSSSKSIYRDKSLRGDEQRHKQSSTVLPLDTARPRSPSHQLHKQLRDTASRQIVQGSPKPSLDLEIDKQTHLGLLRSPGSHSLSHKLFQQLHTKLDDINGFTNDPKSYHLEGLRPPGNNPATGITSQDHKSEPQEDRPEQIFESTLQLEDELKQLWNSANVSNLNGISSAIEWKYTEAEPNVFDGSKTRHKAKRRRIMVYGEVPIILEDGRVNRFSNHQLRDIRTKLSNGLASVQRRFDTIKAAQNTSDIIACCEITLQLAQTLEKVDYLRRLHKVARSQPRRVKSGLEAYAILNEYQDHPVPDSLSDFTESSNVIESDGYLVEQHREAEKKELDKQPDLNQDVLRPLANQNQLKQGWTVSNPHDQPLDDADNDAYTHGDTDMTKASDLDSTKVPLGNMRGSKQTVPGAAKIPGENKPMVRKKAHKFVSTLNSEERLANRENLAREIVASASNLGLDANVHGAASDRLTNGDIVFARDTERPFANTADDDNNLSIDSDAESGNRNQNAGSTRGIDSDEPTLASIASVKEVKNPVVKSLGDGISRVDEAHFVHGGSTQANTPDTPQLLGSLSQEVQIPRSSDEQTQQQYLAKTLSTSKSFKQPGRRLLANAGSNQPEIIQITSEVEQKTENNFPLSSATQNHHKQYDATDAGQPETANNSGLANIGIPAGSGTKEMSTNRDVTIVQLDSESDSHTSENDAQYHSAPKTIKSCNEETLHSTLGIGTSDAARAEDSVSGNGKPDVSQAIKPSEPTNSQSRIAQFTNYLQDIHFKTWKKTVQMSRGQPENHLPSNPPTKSSSTTKIDVLQGQGSHQSDLPSSLSHSKPIEKIPNSEVQQITQSEFVGTSIQNRATERPSLASKSTLENRRASSQSAYVTNASLDPRVALKNRTGISSSAEASTTSVSTMQPPSGKYKSKLYSASQPLAHNQPQQFIKYSRPMSKATMAQQGEPQTSSDARSASARLHGPLQRSTETSLEDAQRRTPPITESEEREALDAASSLLGNWDVEKEAYTAR</sequence>
<dbReference type="OrthoDB" id="5419922at2759"/>
<dbReference type="Proteomes" id="UP000664169">
    <property type="component" value="Unassembled WGS sequence"/>
</dbReference>
<feature type="region of interest" description="Disordered" evidence="1">
    <location>
        <begin position="883"/>
        <end position="913"/>
    </location>
</feature>
<feature type="region of interest" description="Disordered" evidence="1">
    <location>
        <begin position="791"/>
        <end position="864"/>
    </location>
</feature>
<accession>A0A8H3EGD1</accession>
<feature type="compositionally biased region" description="Polar residues" evidence="1">
    <location>
        <begin position="964"/>
        <end position="978"/>
    </location>
</feature>
<feature type="region of interest" description="Disordered" evidence="1">
    <location>
        <begin position="640"/>
        <end position="676"/>
    </location>
</feature>
<organism evidence="2 3">
    <name type="scientific">Gomphillus americanus</name>
    <dbReference type="NCBI Taxonomy" id="1940652"/>
    <lineage>
        <taxon>Eukaryota</taxon>
        <taxon>Fungi</taxon>
        <taxon>Dikarya</taxon>
        <taxon>Ascomycota</taxon>
        <taxon>Pezizomycotina</taxon>
        <taxon>Lecanoromycetes</taxon>
        <taxon>OSLEUM clade</taxon>
        <taxon>Ostropomycetidae</taxon>
        <taxon>Ostropales</taxon>
        <taxon>Graphidaceae</taxon>
        <taxon>Gomphilloideae</taxon>
        <taxon>Gomphillus</taxon>
    </lineage>
</organism>
<name>A0A8H3EGD1_9LECA</name>
<evidence type="ECO:0000313" key="2">
    <source>
        <dbReference type="EMBL" id="CAF9903467.1"/>
    </source>
</evidence>
<feature type="compositionally biased region" description="Basic and acidic residues" evidence="1">
    <location>
        <begin position="164"/>
        <end position="177"/>
    </location>
</feature>
<feature type="compositionally biased region" description="Polar residues" evidence="1">
    <location>
        <begin position="649"/>
        <end position="667"/>
    </location>
</feature>
<feature type="region of interest" description="Disordered" evidence="1">
    <location>
        <begin position="509"/>
        <end position="572"/>
    </location>
</feature>